<dbReference type="Pfam" id="PF05380">
    <property type="entry name" value="Peptidase_A17"/>
    <property type="match status" value="1"/>
</dbReference>
<proteinExistence type="predicted"/>
<reference evidence="1" key="1">
    <citation type="submission" date="2020-08" db="EMBL/GenBank/DDBJ databases">
        <title>Multicomponent nature underlies the extraordinary mechanical properties of spider dragline silk.</title>
        <authorList>
            <person name="Kono N."/>
            <person name="Nakamura H."/>
            <person name="Mori M."/>
            <person name="Yoshida Y."/>
            <person name="Ohtoshi R."/>
            <person name="Malay A.D."/>
            <person name="Moran D.A.P."/>
            <person name="Tomita M."/>
            <person name="Numata K."/>
            <person name="Arakawa K."/>
        </authorList>
    </citation>
    <scope>NUCLEOTIDE SEQUENCE</scope>
</reference>
<protein>
    <submittedName>
        <fullName evidence="1">Integrase catalytic domain-containing protein</fullName>
    </submittedName>
</protein>
<accession>A0A8X7BZU7</accession>
<dbReference type="AlphaFoldDB" id="A0A8X7BZU7"/>
<keyword evidence="2" id="KW-1185">Reference proteome</keyword>
<dbReference type="OrthoDB" id="6434821at2759"/>
<dbReference type="EMBL" id="BMAV01008039">
    <property type="protein sequence ID" value="GFY51361.1"/>
    <property type="molecule type" value="Genomic_DNA"/>
</dbReference>
<organism evidence="1 2">
    <name type="scientific">Trichonephila inaurata madagascariensis</name>
    <dbReference type="NCBI Taxonomy" id="2747483"/>
    <lineage>
        <taxon>Eukaryota</taxon>
        <taxon>Metazoa</taxon>
        <taxon>Ecdysozoa</taxon>
        <taxon>Arthropoda</taxon>
        <taxon>Chelicerata</taxon>
        <taxon>Arachnida</taxon>
        <taxon>Araneae</taxon>
        <taxon>Araneomorphae</taxon>
        <taxon>Entelegynae</taxon>
        <taxon>Araneoidea</taxon>
        <taxon>Nephilidae</taxon>
        <taxon>Trichonephila</taxon>
        <taxon>Trichonephila inaurata</taxon>
    </lineage>
</organism>
<evidence type="ECO:0000313" key="2">
    <source>
        <dbReference type="Proteomes" id="UP000886998"/>
    </source>
</evidence>
<dbReference type="PANTHER" id="PTHR47331">
    <property type="entry name" value="PHD-TYPE DOMAIN-CONTAINING PROTEIN"/>
    <property type="match status" value="1"/>
</dbReference>
<sequence>MKLKSSLYIDNCVTSVNFVAELNTFEEKSLKKILKKAKFDLLGWKNNFLPEIEKTVSDILGITKEKRVSVFGLAWDKKKDTLSCEHIKTDKDNGQMTKRKILFIVHKIFDPIGFTCPVKLLPKLLLQECWKHKISWDKELPYNIVHRFDKWLKYLDSLKDIEIPRRLI</sequence>
<dbReference type="Proteomes" id="UP000886998">
    <property type="component" value="Unassembled WGS sequence"/>
</dbReference>
<name>A0A8X7BZU7_9ARAC</name>
<evidence type="ECO:0000313" key="1">
    <source>
        <dbReference type="EMBL" id="GFY51361.1"/>
    </source>
</evidence>
<dbReference type="InterPro" id="IPR008042">
    <property type="entry name" value="Retrotrans_Pao"/>
</dbReference>
<comment type="caution">
    <text evidence="1">The sequence shown here is derived from an EMBL/GenBank/DDBJ whole genome shotgun (WGS) entry which is preliminary data.</text>
</comment>
<gene>
    <name evidence="1" type="primary">AVEN_48389_1</name>
    <name evidence="1" type="ORF">TNIN_461391</name>
</gene>